<proteinExistence type="predicted"/>
<dbReference type="VEuPathDB" id="FungiDB:PV10_05427"/>
<dbReference type="PANTHER" id="PTHR34154">
    <property type="entry name" value="ALKALI-SENSITIVE LINKAGE PROTEIN 1"/>
    <property type="match status" value="1"/>
</dbReference>
<dbReference type="GeneID" id="27323272"/>
<dbReference type="EMBL" id="KN847523">
    <property type="protein sequence ID" value="KIV90820.1"/>
    <property type="molecule type" value="Genomic_DNA"/>
</dbReference>
<dbReference type="PANTHER" id="PTHR34154:SF3">
    <property type="entry name" value="ALKALI-SENSITIVE LINKAGE PROTEIN 1"/>
    <property type="match status" value="1"/>
</dbReference>
<dbReference type="RefSeq" id="XP_016222394.1">
    <property type="nucleotide sequence ID" value="XM_016370101.1"/>
</dbReference>
<evidence type="ECO:0000259" key="2">
    <source>
        <dbReference type="Pfam" id="PF11790"/>
    </source>
</evidence>
<reference evidence="3 4" key="1">
    <citation type="submission" date="2015-01" db="EMBL/GenBank/DDBJ databases">
        <title>The Genome Sequence of Exophiala mesophila CBS40295.</title>
        <authorList>
            <consortium name="The Broad Institute Genomics Platform"/>
            <person name="Cuomo C."/>
            <person name="de Hoog S."/>
            <person name="Gorbushina A."/>
            <person name="Stielow B."/>
            <person name="Teixiera M."/>
            <person name="Abouelleil A."/>
            <person name="Chapman S.B."/>
            <person name="Priest M."/>
            <person name="Young S.K."/>
            <person name="Wortman J."/>
            <person name="Nusbaum C."/>
            <person name="Birren B."/>
        </authorList>
    </citation>
    <scope>NUCLEOTIDE SEQUENCE [LARGE SCALE GENOMIC DNA]</scope>
    <source>
        <strain evidence="3 4">CBS 40295</strain>
    </source>
</reference>
<dbReference type="GO" id="GO:0071966">
    <property type="term" value="P:fungal-type cell wall polysaccharide metabolic process"/>
    <property type="evidence" value="ECO:0007669"/>
    <property type="project" value="TreeGrafter"/>
</dbReference>
<evidence type="ECO:0000313" key="3">
    <source>
        <dbReference type="EMBL" id="KIV90820.1"/>
    </source>
</evidence>
<dbReference type="GO" id="GO:0009277">
    <property type="term" value="C:fungal-type cell wall"/>
    <property type="evidence" value="ECO:0007669"/>
    <property type="project" value="TreeGrafter"/>
</dbReference>
<keyword evidence="4" id="KW-1185">Reference proteome</keyword>
<gene>
    <name evidence="3" type="ORF">PV10_05427</name>
</gene>
<evidence type="ECO:0000256" key="1">
    <source>
        <dbReference type="SAM" id="MobiDB-lite"/>
    </source>
</evidence>
<sequence>METKAKPPRPPPKPKSLSSTALKVPGQATTPVVGGKRGLGWPWNQPGSHFSLYQEYIDSGKISWVFNWELWVPDSTPTGVEWIPCVRTAGNVKDVDPFLTDIIRRRGIKTSALLGFNEPEIPQQANLSVEQAVDLWKQVVLPAKAKFDLRLGSPGMSSDLGRSKPWLDSFLSQLAGHDGIDFLVLHWYGPLFSNMRNFLELMHASYPSWPIWLNEFACSTMNTGQCASEQQVQDFLRDALPWLDATPWIERYAYFGNHDVGDWVGRASNFTEPGPVVDGSSTTRLMNVARLYCEL</sequence>
<feature type="domain" description="Asl1-like glycosyl hydrolase catalytic" evidence="2">
    <location>
        <begin position="57"/>
        <end position="261"/>
    </location>
</feature>
<accession>A0A0D1WP30</accession>
<dbReference type="HOGENOM" id="CLU_040908_6_0_1"/>
<name>A0A0D1WP30_EXOME</name>
<dbReference type="InterPro" id="IPR024655">
    <property type="entry name" value="Asl1_glyco_hydro_catalytic"/>
</dbReference>
<dbReference type="Pfam" id="PF11790">
    <property type="entry name" value="Glyco_hydro_cc"/>
    <property type="match status" value="1"/>
</dbReference>
<dbReference type="Gene3D" id="3.20.20.80">
    <property type="entry name" value="Glycosidases"/>
    <property type="match status" value="1"/>
</dbReference>
<dbReference type="InterPro" id="IPR017853">
    <property type="entry name" value="GH"/>
</dbReference>
<dbReference type="OrthoDB" id="43654at2759"/>
<evidence type="ECO:0000313" key="4">
    <source>
        <dbReference type="Proteomes" id="UP000054302"/>
    </source>
</evidence>
<dbReference type="Proteomes" id="UP000054302">
    <property type="component" value="Unassembled WGS sequence"/>
</dbReference>
<dbReference type="AlphaFoldDB" id="A0A0D1WP30"/>
<dbReference type="STRING" id="212818.A0A0D1WP30"/>
<feature type="region of interest" description="Disordered" evidence="1">
    <location>
        <begin position="1"/>
        <end position="37"/>
    </location>
</feature>
<dbReference type="OMA" id="WLNEFAC"/>
<dbReference type="SUPFAM" id="SSF51445">
    <property type="entry name" value="(Trans)glycosidases"/>
    <property type="match status" value="1"/>
</dbReference>
<dbReference type="InterPro" id="IPR053183">
    <property type="entry name" value="ASL1"/>
</dbReference>
<organism evidence="3 4">
    <name type="scientific">Exophiala mesophila</name>
    <name type="common">Black yeast-like fungus</name>
    <dbReference type="NCBI Taxonomy" id="212818"/>
    <lineage>
        <taxon>Eukaryota</taxon>
        <taxon>Fungi</taxon>
        <taxon>Dikarya</taxon>
        <taxon>Ascomycota</taxon>
        <taxon>Pezizomycotina</taxon>
        <taxon>Eurotiomycetes</taxon>
        <taxon>Chaetothyriomycetidae</taxon>
        <taxon>Chaetothyriales</taxon>
        <taxon>Herpotrichiellaceae</taxon>
        <taxon>Exophiala</taxon>
    </lineage>
</organism>
<protein>
    <recommendedName>
        <fullName evidence="2">Asl1-like glycosyl hydrolase catalytic domain-containing protein</fullName>
    </recommendedName>
</protein>